<keyword evidence="12" id="KW-0472">Membrane</keyword>
<evidence type="ECO:0000256" key="3">
    <source>
        <dbReference type="ARBA" id="ARBA00005179"/>
    </source>
</evidence>
<evidence type="ECO:0000256" key="12">
    <source>
        <dbReference type="ARBA" id="ARBA00023136"/>
    </source>
</evidence>
<evidence type="ECO:0000256" key="13">
    <source>
        <dbReference type="ARBA" id="ARBA00023180"/>
    </source>
</evidence>
<proteinExistence type="inferred from homology"/>
<keyword evidence="5 14" id="KW-0349">Heme</keyword>
<comment type="cofactor">
    <cofactor evidence="1 14">
        <name>heme</name>
        <dbReference type="ChEBI" id="CHEBI:30413"/>
    </cofactor>
</comment>
<organism evidence="15 16">
    <name type="scientific">Pleurotus ostreatus</name>
    <name type="common">Oyster mushroom</name>
    <name type="synonym">White-rot fungus</name>
    <dbReference type="NCBI Taxonomy" id="5322"/>
    <lineage>
        <taxon>Eukaryota</taxon>
        <taxon>Fungi</taxon>
        <taxon>Dikarya</taxon>
        <taxon>Basidiomycota</taxon>
        <taxon>Agaricomycotina</taxon>
        <taxon>Agaricomycetes</taxon>
        <taxon>Agaricomycetidae</taxon>
        <taxon>Agaricales</taxon>
        <taxon>Pleurotineae</taxon>
        <taxon>Pleurotaceae</taxon>
        <taxon>Pleurotus</taxon>
    </lineage>
</organism>
<dbReference type="Proteomes" id="UP000623687">
    <property type="component" value="Unassembled WGS sequence"/>
</dbReference>
<evidence type="ECO:0000256" key="14">
    <source>
        <dbReference type="PIRSR" id="PIRSR602401-1"/>
    </source>
</evidence>
<evidence type="ECO:0000256" key="6">
    <source>
        <dbReference type="ARBA" id="ARBA00022692"/>
    </source>
</evidence>
<keyword evidence="10 14" id="KW-0408">Iron</keyword>
<dbReference type="PRINTS" id="PR00385">
    <property type="entry name" value="P450"/>
</dbReference>
<dbReference type="CDD" id="cd11065">
    <property type="entry name" value="CYP64-like"/>
    <property type="match status" value="1"/>
</dbReference>
<evidence type="ECO:0000313" key="15">
    <source>
        <dbReference type="EMBL" id="KAF7416087.1"/>
    </source>
</evidence>
<dbReference type="GO" id="GO:0016020">
    <property type="term" value="C:membrane"/>
    <property type="evidence" value="ECO:0007669"/>
    <property type="project" value="UniProtKB-SubCell"/>
</dbReference>
<keyword evidence="8" id="KW-1133">Transmembrane helix</keyword>
<comment type="caution">
    <text evidence="15">The sequence shown here is derived from an EMBL/GenBank/DDBJ whole genome shotgun (WGS) entry which is preliminary data.</text>
</comment>
<dbReference type="InterPro" id="IPR036396">
    <property type="entry name" value="Cyt_P450_sf"/>
</dbReference>
<dbReference type="EMBL" id="JACETU010000011">
    <property type="protein sequence ID" value="KAF7416087.1"/>
    <property type="molecule type" value="Genomic_DNA"/>
</dbReference>
<dbReference type="AlphaFoldDB" id="A0A8H6ZGK4"/>
<gene>
    <name evidence="15" type="ORF">PC9H_002347</name>
</gene>
<comment type="similarity">
    <text evidence="4">Belongs to the cytochrome P450 family.</text>
</comment>
<reference evidence="15" key="1">
    <citation type="submission" date="2019-07" db="EMBL/GenBank/DDBJ databases">
        <authorList>
            <person name="Palmer J.M."/>
        </authorList>
    </citation>
    <scope>NUCLEOTIDE SEQUENCE</scope>
    <source>
        <strain evidence="15">PC9</strain>
    </source>
</reference>
<keyword evidence="13" id="KW-0325">Glycoprotein</keyword>
<evidence type="ECO:0000313" key="16">
    <source>
        <dbReference type="Proteomes" id="UP000623687"/>
    </source>
</evidence>
<evidence type="ECO:0000256" key="11">
    <source>
        <dbReference type="ARBA" id="ARBA00023033"/>
    </source>
</evidence>
<dbReference type="VEuPathDB" id="FungiDB:PC9H_002347"/>
<keyword evidence="16" id="KW-1185">Reference proteome</keyword>
<dbReference type="Pfam" id="PF00067">
    <property type="entry name" value="p450"/>
    <property type="match status" value="1"/>
</dbReference>
<dbReference type="SUPFAM" id="SSF48264">
    <property type="entry name" value="Cytochrome P450"/>
    <property type="match status" value="1"/>
</dbReference>
<evidence type="ECO:0000256" key="5">
    <source>
        <dbReference type="ARBA" id="ARBA00022617"/>
    </source>
</evidence>
<evidence type="ECO:0000256" key="1">
    <source>
        <dbReference type="ARBA" id="ARBA00001971"/>
    </source>
</evidence>
<dbReference type="RefSeq" id="XP_036625634.1">
    <property type="nucleotide sequence ID" value="XM_036771988.1"/>
</dbReference>
<sequence>MSANVSWIPTAPATFWSSPNDQFSTWPKLAVLALSTFIIHRLYKSASLNMKLPPGPRGWPVIGSVFDIGPHMWLTFTEWKKHYGPIFYVNLAGRSMIVLNTHEVATELLDKRSSIYSDRPRHIVASEIMSGEYLLGFMHFDDKWKRVRRGSHEAMNNQITKTYRPFMQVEGYLLADSLMKAPSMWNDHIKRSAASFIMSVVYGTKSMRTSTDPTLITLHKFLRRSLGAAAGKYWVEFFHFLEYMPRWLAPWRVEAEEWFKTDSKMFEGFYNQVKKRMADGDNRPCTVTTLIEEQKKKNLSTMESVWLAAAMYGGGSESTAGSLGWWITAMVVYPSALRAAQEELDRVVGRDRMPTFDDYDHLPYCRAMVKEVLRWRPATPLGVPHRVERDDWFNGYFIPKGTLVVANIWGMNHDEKVYGPDVHEFNPARFLEGSGKPLPSVSDTKDEGHVTYGFGRRICVGRHVANNNLFIQFASMAWACNIQAKKDAQGNPIMPDADKCTSDLTMHTVPFDCDITPRFPEVPSIIAQSIELNNYGQI</sequence>
<name>A0A8H6ZGK4_PLEOS</name>
<dbReference type="OrthoDB" id="2789670at2759"/>
<evidence type="ECO:0008006" key="17">
    <source>
        <dbReference type="Google" id="ProtNLM"/>
    </source>
</evidence>
<dbReference type="Gene3D" id="1.10.630.10">
    <property type="entry name" value="Cytochrome P450"/>
    <property type="match status" value="1"/>
</dbReference>
<keyword evidence="6" id="KW-0812">Transmembrane</keyword>
<feature type="binding site" description="axial binding residue" evidence="14">
    <location>
        <position position="459"/>
    </location>
    <ligand>
        <name>heme</name>
        <dbReference type="ChEBI" id="CHEBI:30413"/>
    </ligand>
    <ligandPart>
        <name>Fe</name>
        <dbReference type="ChEBI" id="CHEBI:18248"/>
    </ligandPart>
</feature>
<dbReference type="GO" id="GO:0004497">
    <property type="term" value="F:monooxygenase activity"/>
    <property type="evidence" value="ECO:0007669"/>
    <property type="project" value="UniProtKB-KW"/>
</dbReference>
<dbReference type="GO" id="GO:0020037">
    <property type="term" value="F:heme binding"/>
    <property type="evidence" value="ECO:0007669"/>
    <property type="project" value="InterPro"/>
</dbReference>
<dbReference type="InterPro" id="IPR050364">
    <property type="entry name" value="Cytochrome_P450_fung"/>
</dbReference>
<dbReference type="PANTHER" id="PTHR46300:SF2">
    <property type="entry name" value="CYTOCHROME P450 MONOOXYGENASE ALNH-RELATED"/>
    <property type="match status" value="1"/>
</dbReference>
<dbReference type="GO" id="GO:0016705">
    <property type="term" value="F:oxidoreductase activity, acting on paired donors, with incorporation or reduction of molecular oxygen"/>
    <property type="evidence" value="ECO:0007669"/>
    <property type="project" value="InterPro"/>
</dbReference>
<dbReference type="GeneID" id="59372188"/>
<evidence type="ECO:0000256" key="8">
    <source>
        <dbReference type="ARBA" id="ARBA00022989"/>
    </source>
</evidence>
<dbReference type="GO" id="GO:0005506">
    <property type="term" value="F:iron ion binding"/>
    <property type="evidence" value="ECO:0007669"/>
    <property type="project" value="InterPro"/>
</dbReference>
<dbReference type="PRINTS" id="PR00463">
    <property type="entry name" value="EP450I"/>
</dbReference>
<protein>
    <recommendedName>
        <fullName evidence="17">Cytochrome P450</fullName>
    </recommendedName>
</protein>
<accession>A0A8H6ZGK4</accession>
<keyword evidence="7 14" id="KW-0479">Metal-binding</keyword>
<comment type="pathway">
    <text evidence="3">Secondary metabolite biosynthesis.</text>
</comment>
<dbReference type="InterPro" id="IPR002401">
    <property type="entry name" value="Cyt_P450_E_grp-I"/>
</dbReference>
<evidence type="ECO:0000256" key="4">
    <source>
        <dbReference type="ARBA" id="ARBA00010617"/>
    </source>
</evidence>
<keyword evidence="9" id="KW-0560">Oxidoreductase</keyword>
<dbReference type="PANTHER" id="PTHR46300">
    <property type="entry name" value="P450, PUTATIVE (EUROFUNG)-RELATED-RELATED"/>
    <property type="match status" value="1"/>
</dbReference>
<comment type="subcellular location">
    <subcellularLocation>
        <location evidence="2">Membrane</location>
        <topology evidence="2">Single-pass membrane protein</topology>
    </subcellularLocation>
</comment>
<evidence type="ECO:0000256" key="7">
    <source>
        <dbReference type="ARBA" id="ARBA00022723"/>
    </source>
</evidence>
<evidence type="ECO:0000256" key="9">
    <source>
        <dbReference type="ARBA" id="ARBA00023002"/>
    </source>
</evidence>
<evidence type="ECO:0000256" key="2">
    <source>
        <dbReference type="ARBA" id="ARBA00004167"/>
    </source>
</evidence>
<dbReference type="InterPro" id="IPR001128">
    <property type="entry name" value="Cyt_P450"/>
</dbReference>
<keyword evidence="11" id="KW-0503">Monooxygenase</keyword>
<evidence type="ECO:0000256" key="10">
    <source>
        <dbReference type="ARBA" id="ARBA00023004"/>
    </source>
</evidence>